<dbReference type="GO" id="GO:0005634">
    <property type="term" value="C:nucleus"/>
    <property type="evidence" value="ECO:0007669"/>
    <property type="project" value="TreeGrafter"/>
</dbReference>
<evidence type="ECO:0000256" key="1">
    <source>
        <dbReference type="ARBA" id="ARBA00010307"/>
    </source>
</evidence>
<dbReference type="STRING" id="284590.Q6CV72"/>
<dbReference type="Gene3D" id="3.40.1000.10">
    <property type="entry name" value="Mog1/PsbP, alpha/beta/alpha sandwich"/>
    <property type="match status" value="1"/>
</dbReference>
<dbReference type="InterPro" id="IPR016123">
    <property type="entry name" value="Mog1/PsbP_a/b/a-sand"/>
</dbReference>
<dbReference type="GO" id="GO:0031267">
    <property type="term" value="F:small GTPase binding"/>
    <property type="evidence" value="ECO:0007669"/>
    <property type="project" value="TreeGrafter"/>
</dbReference>
<dbReference type="GO" id="GO:0006606">
    <property type="term" value="P:protein import into nucleus"/>
    <property type="evidence" value="ECO:0007669"/>
    <property type="project" value="TreeGrafter"/>
</dbReference>
<evidence type="ECO:0000313" key="4">
    <source>
        <dbReference type="EMBL" id="CAH02560.1"/>
    </source>
</evidence>
<dbReference type="EMBL" id="CR382122">
    <property type="protein sequence ID" value="CAH02560.1"/>
    <property type="molecule type" value="Genomic_DNA"/>
</dbReference>
<organism evidence="4 5">
    <name type="scientific">Kluyveromyces lactis (strain ATCC 8585 / CBS 2359 / DSM 70799 / NBRC 1267 / NRRL Y-1140 / WM37)</name>
    <name type="common">Yeast</name>
    <name type="synonym">Candida sphaerica</name>
    <dbReference type="NCBI Taxonomy" id="284590"/>
    <lineage>
        <taxon>Eukaryota</taxon>
        <taxon>Fungi</taxon>
        <taxon>Dikarya</taxon>
        <taxon>Ascomycota</taxon>
        <taxon>Saccharomycotina</taxon>
        <taxon>Saccharomycetes</taxon>
        <taxon>Saccharomycetales</taxon>
        <taxon>Saccharomycetaceae</taxon>
        <taxon>Kluyveromyces</taxon>
    </lineage>
</organism>
<dbReference type="AlphaFoldDB" id="Q6CV72"/>
<evidence type="ECO:0000313" key="5">
    <source>
        <dbReference type="Proteomes" id="UP000000598"/>
    </source>
</evidence>
<dbReference type="PANTHER" id="PTHR15837">
    <property type="entry name" value="RAN GUANINE NUCLEOTIDE RELEASE FACTOR"/>
    <property type="match status" value="1"/>
</dbReference>
<proteinExistence type="inferred from homology"/>
<dbReference type="Proteomes" id="UP000000598">
    <property type="component" value="Chromosome B"/>
</dbReference>
<keyword evidence="3" id="KW-0653">Protein transport</keyword>
<dbReference type="PaxDb" id="284590-Q6CV72"/>
<name>Q6CV72_KLULA</name>
<keyword evidence="5" id="KW-1185">Reference proteome</keyword>
<dbReference type="OMA" id="DVSHIRQ"/>
<dbReference type="InterPro" id="IPR007681">
    <property type="entry name" value="Mog1"/>
</dbReference>
<keyword evidence="2" id="KW-0813">Transport</keyword>
<protein>
    <submittedName>
        <fullName evidence="4">KLLA0B14300p</fullName>
    </submittedName>
</protein>
<sequence>MSHWIRQELYGGAISTVIPKTFLDASMLRQVPDTQEVFVNSRRENEPSEDGLGFDESVIVDLMQRVEENNDRKALDIHLAEISELNGSQKWTVIDHQEQTELKSQTCIVVETAYKWGKQSMKETVVMCVALLRLDQFDTDVIISVHVPISSEQELKAMEQAIAQNSPEKLPQRVHASYSLLRDMISSFKVEDPSLFA</sequence>
<dbReference type="FunCoup" id="Q6CV72">
    <property type="interactions" value="295"/>
</dbReference>
<dbReference type="PANTHER" id="PTHR15837:SF0">
    <property type="entry name" value="RAN GUANINE NUCLEOTIDE RELEASE FACTOR"/>
    <property type="match status" value="1"/>
</dbReference>
<dbReference type="Pfam" id="PF04603">
    <property type="entry name" value="Mog1"/>
    <property type="match status" value="1"/>
</dbReference>
<dbReference type="InParanoid" id="Q6CV72"/>
<dbReference type="SUPFAM" id="SSF55724">
    <property type="entry name" value="Mog1p/PsbP-like"/>
    <property type="match status" value="1"/>
</dbReference>
<dbReference type="KEGG" id="kla:KLLA0_B14300g"/>
<accession>Q6CV72</accession>
<dbReference type="GO" id="GO:0005085">
    <property type="term" value="F:guanyl-nucleotide exchange factor activity"/>
    <property type="evidence" value="ECO:0007669"/>
    <property type="project" value="TreeGrafter"/>
</dbReference>
<reference evidence="4 5" key="1">
    <citation type="journal article" date="2004" name="Nature">
        <title>Genome evolution in yeasts.</title>
        <authorList>
            <consortium name="Genolevures"/>
            <person name="Dujon B."/>
            <person name="Sherman D."/>
            <person name="Fischer G."/>
            <person name="Durrens P."/>
            <person name="Casaregola S."/>
            <person name="Lafontaine I."/>
            <person name="de Montigny J."/>
            <person name="Marck C."/>
            <person name="Neuveglise C."/>
            <person name="Talla E."/>
            <person name="Goffard N."/>
            <person name="Frangeul L."/>
            <person name="Aigle M."/>
            <person name="Anthouard V."/>
            <person name="Babour A."/>
            <person name="Barbe V."/>
            <person name="Barnay S."/>
            <person name="Blanchin S."/>
            <person name="Beckerich J.M."/>
            <person name="Beyne E."/>
            <person name="Bleykasten C."/>
            <person name="Boisrame A."/>
            <person name="Boyer J."/>
            <person name="Cattolico L."/>
            <person name="Confanioleri F."/>
            <person name="de Daruvar A."/>
            <person name="Despons L."/>
            <person name="Fabre E."/>
            <person name="Fairhead C."/>
            <person name="Ferry-Dumazet H."/>
            <person name="Groppi A."/>
            <person name="Hantraye F."/>
            <person name="Hennequin C."/>
            <person name="Jauniaux N."/>
            <person name="Joyet P."/>
            <person name="Kachouri R."/>
            <person name="Kerrest A."/>
            <person name="Koszul R."/>
            <person name="Lemaire M."/>
            <person name="Lesur I."/>
            <person name="Ma L."/>
            <person name="Muller H."/>
            <person name="Nicaud J.M."/>
            <person name="Nikolski M."/>
            <person name="Oztas S."/>
            <person name="Ozier-Kalogeropoulos O."/>
            <person name="Pellenz S."/>
            <person name="Potier S."/>
            <person name="Richard G.F."/>
            <person name="Straub M.L."/>
            <person name="Suleau A."/>
            <person name="Swennene D."/>
            <person name="Tekaia F."/>
            <person name="Wesolowski-Louvel M."/>
            <person name="Westhof E."/>
            <person name="Wirth B."/>
            <person name="Zeniou-Meyer M."/>
            <person name="Zivanovic I."/>
            <person name="Bolotin-Fukuhara M."/>
            <person name="Thierry A."/>
            <person name="Bouchier C."/>
            <person name="Caudron B."/>
            <person name="Scarpelli C."/>
            <person name="Gaillardin C."/>
            <person name="Weissenbach J."/>
            <person name="Wincker P."/>
            <person name="Souciet J.L."/>
        </authorList>
    </citation>
    <scope>NUCLEOTIDE SEQUENCE [LARGE SCALE GENOMIC DNA]</scope>
    <source>
        <strain evidence="5">ATCC 8585 / CBS 2359 / DSM 70799 / NBRC 1267 / NRRL Y-1140 / WM37</strain>
    </source>
</reference>
<dbReference type="HOGENOM" id="CLU_081345_1_2_1"/>
<dbReference type="eggNOG" id="KOG3329">
    <property type="taxonomic scope" value="Eukaryota"/>
</dbReference>
<comment type="similarity">
    <text evidence="1">Belongs to the MOG1 family.</text>
</comment>
<gene>
    <name evidence="4" type="ORF">KLLA0_B14300g</name>
</gene>
<evidence type="ECO:0000256" key="3">
    <source>
        <dbReference type="ARBA" id="ARBA00022927"/>
    </source>
</evidence>
<evidence type="ECO:0000256" key="2">
    <source>
        <dbReference type="ARBA" id="ARBA00022448"/>
    </source>
</evidence>